<dbReference type="OrthoDB" id="9802424at2"/>
<reference evidence="6 7" key="1">
    <citation type="submission" date="2019-02" db="EMBL/GenBank/DDBJ databases">
        <title>Arcanobacterium bovis sp. nov., isolated from the milk of a cow with mastitis.</title>
        <authorList>
            <person name="Sammra O."/>
            <person name="Foster G."/>
            <person name="Hassan A."/>
            <person name="Alssahen M."/>
            <person name="Laemmler C."/>
            <person name="Borowiak M."/>
            <person name="Malorny B."/>
            <person name="Abdulmawjood A."/>
        </authorList>
    </citation>
    <scope>NUCLEOTIDE SEQUENCE [LARGE SCALE GENOMIC DNA]</scope>
    <source>
        <strain evidence="6 7">C605018/01/1</strain>
    </source>
</reference>
<feature type="domain" description="PNPLA" evidence="5">
    <location>
        <begin position="24"/>
        <end position="193"/>
    </location>
</feature>
<dbReference type="PANTHER" id="PTHR14226:SF25">
    <property type="entry name" value="PHOSPHOESTERASE"/>
    <property type="match status" value="1"/>
</dbReference>
<dbReference type="Pfam" id="PF19890">
    <property type="entry name" value="DUF6363"/>
    <property type="match status" value="1"/>
</dbReference>
<evidence type="ECO:0000256" key="3">
    <source>
        <dbReference type="ARBA" id="ARBA00023098"/>
    </source>
</evidence>
<dbReference type="PANTHER" id="PTHR14226">
    <property type="entry name" value="NEUROPATHY TARGET ESTERASE/SWISS CHEESE D.MELANOGASTER"/>
    <property type="match status" value="1"/>
</dbReference>
<feature type="short sequence motif" description="GXSXG" evidence="4">
    <location>
        <begin position="55"/>
        <end position="59"/>
    </location>
</feature>
<comment type="caution">
    <text evidence="6">The sequence shown here is derived from an EMBL/GenBank/DDBJ whole genome shotgun (WGS) entry which is preliminary data.</text>
</comment>
<dbReference type="GO" id="GO:0016042">
    <property type="term" value="P:lipid catabolic process"/>
    <property type="evidence" value="ECO:0007669"/>
    <property type="project" value="UniProtKB-UniRule"/>
</dbReference>
<dbReference type="InterPro" id="IPR016035">
    <property type="entry name" value="Acyl_Trfase/lysoPLipase"/>
</dbReference>
<dbReference type="InterPro" id="IPR045943">
    <property type="entry name" value="DUF6363"/>
</dbReference>
<keyword evidence="3 4" id="KW-0443">Lipid metabolism</keyword>
<sequence>MCCCTSSFGLIYLRDVESKKTTCLHLEGGGSRCFFTLGVLSVFENNGLVFPTVYGVSAGAVCACLYQARQIRRTIERIDDLPQEVSRCISTGLDISDLTAFFPWMARVLHIDMEFGVEGDSSADVPSKIYSGLTSEYGEYTWIGLNQDQTWAEYVPVVAASCSMPGTSEEVDINGVRYMDGAVYEGFSLDVAEAHGYSRHVAVFTRPRDVWLTEGDIPREWTKGVQALPQVAKALRGRVERYNATKRRYLQLEERGEAVLIFPPEPLQVGVLEYRSDRLRELVEMGIEQGKQALKHMQKDSFSCA</sequence>
<dbReference type="EMBL" id="SJDT01000001">
    <property type="protein sequence ID" value="TBW23789.1"/>
    <property type="molecule type" value="Genomic_DNA"/>
</dbReference>
<feature type="short sequence motif" description="DGA/G" evidence="4">
    <location>
        <begin position="180"/>
        <end position="182"/>
    </location>
</feature>
<dbReference type="InterPro" id="IPR050301">
    <property type="entry name" value="NTE"/>
</dbReference>
<evidence type="ECO:0000313" key="6">
    <source>
        <dbReference type="EMBL" id="TBW23789.1"/>
    </source>
</evidence>
<keyword evidence="7" id="KW-1185">Reference proteome</keyword>
<dbReference type="AlphaFoldDB" id="A0A4Q9V2B6"/>
<dbReference type="Gene3D" id="3.40.1090.10">
    <property type="entry name" value="Cytosolic phospholipase A2 catalytic domain"/>
    <property type="match status" value="1"/>
</dbReference>
<dbReference type="Proteomes" id="UP000293036">
    <property type="component" value="Unassembled WGS sequence"/>
</dbReference>
<dbReference type="InterPro" id="IPR002641">
    <property type="entry name" value="PNPLA_dom"/>
</dbReference>
<evidence type="ECO:0000313" key="7">
    <source>
        <dbReference type="Proteomes" id="UP000293036"/>
    </source>
</evidence>
<organism evidence="6 7">
    <name type="scientific">Arcanobacterium bovis</name>
    <dbReference type="NCBI Taxonomy" id="2529275"/>
    <lineage>
        <taxon>Bacteria</taxon>
        <taxon>Bacillati</taxon>
        <taxon>Actinomycetota</taxon>
        <taxon>Actinomycetes</taxon>
        <taxon>Actinomycetales</taxon>
        <taxon>Actinomycetaceae</taxon>
        <taxon>Arcanobacterium</taxon>
    </lineage>
</organism>
<evidence type="ECO:0000256" key="1">
    <source>
        <dbReference type="ARBA" id="ARBA00022801"/>
    </source>
</evidence>
<name>A0A4Q9V2B6_9ACTO</name>
<feature type="active site" description="Nucleophile" evidence="4">
    <location>
        <position position="57"/>
    </location>
</feature>
<proteinExistence type="predicted"/>
<evidence type="ECO:0000256" key="4">
    <source>
        <dbReference type="PROSITE-ProRule" id="PRU01161"/>
    </source>
</evidence>
<keyword evidence="2 4" id="KW-0442">Lipid degradation</keyword>
<accession>A0A4Q9V2B6</accession>
<evidence type="ECO:0000259" key="5">
    <source>
        <dbReference type="PROSITE" id="PS51635"/>
    </source>
</evidence>
<keyword evidence="1 4" id="KW-0378">Hydrolase</keyword>
<protein>
    <recommendedName>
        <fullName evidence="5">PNPLA domain-containing protein</fullName>
    </recommendedName>
</protein>
<dbReference type="GO" id="GO:0016787">
    <property type="term" value="F:hydrolase activity"/>
    <property type="evidence" value="ECO:0007669"/>
    <property type="project" value="UniProtKB-UniRule"/>
</dbReference>
<dbReference type="SUPFAM" id="SSF52151">
    <property type="entry name" value="FabD/lysophospholipase-like"/>
    <property type="match status" value="1"/>
</dbReference>
<comment type="caution">
    <text evidence="4">Lacks conserved residue(s) required for the propagation of feature annotation.</text>
</comment>
<dbReference type="PROSITE" id="PS51635">
    <property type="entry name" value="PNPLA"/>
    <property type="match status" value="1"/>
</dbReference>
<evidence type="ECO:0000256" key="2">
    <source>
        <dbReference type="ARBA" id="ARBA00022963"/>
    </source>
</evidence>
<feature type="active site" description="Proton acceptor" evidence="4">
    <location>
        <position position="180"/>
    </location>
</feature>
<dbReference type="Pfam" id="PF01734">
    <property type="entry name" value="Patatin"/>
    <property type="match status" value="1"/>
</dbReference>
<gene>
    <name evidence="6" type="ORF">EZJ44_01235</name>
</gene>